<dbReference type="RefSeq" id="WP_211904917.1">
    <property type="nucleotide sequence ID" value="NZ_CP046729.1"/>
</dbReference>
<dbReference type="Proteomes" id="UP000677898">
    <property type="component" value="Chromosome"/>
</dbReference>
<reference evidence="1 2" key="1">
    <citation type="journal article" date="2021" name="Phytopathology">
        <title>Complete genome sequence of Ralstonia syzygii subsp. indonesiensis strain LLRS-1, isolated from wilted tobacco in China.</title>
        <authorList>
            <person name="Lu C.H."/>
            <person name="Li J.Y."/>
            <person name="Mi M.G."/>
            <person name="Lin Z.L."/>
            <person name="Jiang N."/>
            <person name="Gai X."/>
            <person name="Ma J.H."/>
            <person name="Lei L.P."/>
            <person name="Xia Z.Y."/>
        </authorList>
    </citation>
    <scope>NUCLEOTIDE SEQUENCE [LARGE SCALE GENOMIC DNA]</scope>
    <source>
        <strain evidence="1 2">LLRS-1</strain>
    </source>
</reference>
<organism evidence="1 2">
    <name type="scientific">Ralstonia syzygii</name>
    <dbReference type="NCBI Taxonomy" id="28097"/>
    <lineage>
        <taxon>Bacteria</taxon>
        <taxon>Pseudomonadati</taxon>
        <taxon>Pseudomonadota</taxon>
        <taxon>Betaproteobacteria</taxon>
        <taxon>Burkholderiales</taxon>
        <taxon>Burkholderiaceae</taxon>
        <taxon>Ralstonia</taxon>
        <taxon>Ralstonia solanacearum species complex</taxon>
    </lineage>
</organism>
<protein>
    <submittedName>
        <fullName evidence="1">Uncharacterized protein</fullName>
    </submittedName>
</protein>
<gene>
    <name evidence="1" type="ORF">GO998_07610</name>
</gene>
<evidence type="ECO:0000313" key="1">
    <source>
        <dbReference type="EMBL" id="QUP53637.1"/>
    </source>
</evidence>
<sequence>MELKIKGKAYIDDLSSVENLLLLTVIGDDGEFGFQQNEISKEFLSKMTMGACYLTISEAAVVDADNMSALMNRLTLGKRYGILMHGGTAVHRVEREIATYLSKKKLDDLKRSKGMDVTSLPVPDIFSFFFDGTSFQQMAERMLGVCDYLSIWPRYWGHLGEHCYVWANNAEVTASMIEREWSALLHGK</sequence>
<dbReference type="EMBL" id="CP046729">
    <property type="protein sequence ID" value="QUP53637.1"/>
    <property type="molecule type" value="Genomic_DNA"/>
</dbReference>
<proteinExistence type="predicted"/>
<keyword evidence="2" id="KW-1185">Reference proteome</keyword>
<accession>A0ABX7ZEI1</accession>
<name>A0ABX7ZEI1_9RALS</name>
<evidence type="ECO:0000313" key="2">
    <source>
        <dbReference type="Proteomes" id="UP000677898"/>
    </source>
</evidence>